<protein>
    <recommendedName>
        <fullName evidence="3">Methylmalonyl-CoA mutase alpha/beta chain catalytic domain-containing protein</fullName>
    </recommendedName>
</protein>
<organism evidence="4 5">
    <name type="scientific">Streptomyces resistomycificus</name>
    <dbReference type="NCBI Taxonomy" id="67356"/>
    <lineage>
        <taxon>Bacteria</taxon>
        <taxon>Bacillati</taxon>
        <taxon>Actinomycetota</taxon>
        <taxon>Actinomycetes</taxon>
        <taxon>Kitasatosporales</taxon>
        <taxon>Streptomycetaceae</taxon>
        <taxon>Streptomyces</taxon>
        <taxon>Streptomyces aurantiacus group</taxon>
    </lineage>
</organism>
<accession>A0A0L8LQ87</accession>
<dbReference type="SUPFAM" id="SSF51703">
    <property type="entry name" value="Cobalamin (vitamin B12)-dependent enzymes"/>
    <property type="match status" value="1"/>
</dbReference>
<dbReference type="Proteomes" id="UP000037251">
    <property type="component" value="Unassembled WGS sequence"/>
</dbReference>
<keyword evidence="5" id="KW-1185">Reference proteome</keyword>
<evidence type="ECO:0000313" key="5">
    <source>
        <dbReference type="Proteomes" id="UP000037251"/>
    </source>
</evidence>
<dbReference type="EMBL" id="LGUS01000056">
    <property type="protein sequence ID" value="KOG40275.1"/>
    <property type="molecule type" value="Genomic_DNA"/>
</dbReference>
<dbReference type="PATRIC" id="fig|67356.5.peg.1775"/>
<comment type="subunit">
    <text evidence="1">Heterodimer of an alpha and a beta chain.</text>
</comment>
<dbReference type="InterPro" id="IPR006099">
    <property type="entry name" value="MeMalonylCoA_mutase_a/b_cat"/>
</dbReference>
<evidence type="ECO:0000313" key="4">
    <source>
        <dbReference type="EMBL" id="KOG40275.1"/>
    </source>
</evidence>
<dbReference type="RefSeq" id="WP_259294284.1">
    <property type="nucleotide sequence ID" value="NZ_LGUS01000056.1"/>
</dbReference>
<evidence type="ECO:0000259" key="3">
    <source>
        <dbReference type="Pfam" id="PF01642"/>
    </source>
</evidence>
<comment type="caution">
    <text evidence="4">The sequence shown here is derived from an EMBL/GenBank/DDBJ whole genome shotgun (WGS) entry which is preliminary data.</text>
</comment>
<dbReference type="Gene3D" id="3.20.20.240">
    <property type="entry name" value="Methylmalonyl-CoA mutase"/>
    <property type="match status" value="1"/>
</dbReference>
<dbReference type="InterPro" id="IPR016176">
    <property type="entry name" value="Cbl-dep_enz_cat"/>
</dbReference>
<dbReference type="GO" id="GO:0004494">
    <property type="term" value="F:methylmalonyl-CoA mutase activity"/>
    <property type="evidence" value="ECO:0007669"/>
    <property type="project" value="UniProtKB-EC"/>
</dbReference>
<evidence type="ECO:0000256" key="2">
    <source>
        <dbReference type="SAM" id="MobiDB-lite"/>
    </source>
</evidence>
<dbReference type="Pfam" id="PF01642">
    <property type="entry name" value="MM_CoA_mutase"/>
    <property type="match status" value="1"/>
</dbReference>
<proteinExistence type="predicted"/>
<gene>
    <name evidence="4" type="ORF">ADK37_08190</name>
</gene>
<reference evidence="5" key="1">
    <citation type="submission" date="2015-07" db="EMBL/GenBank/DDBJ databases">
        <authorList>
            <person name="Ju K.-S."/>
            <person name="Doroghazi J.R."/>
            <person name="Metcalf W.W."/>
        </authorList>
    </citation>
    <scope>NUCLEOTIDE SEQUENCE [LARGE SCALE GENOMIC DNA]</scope>
    <source>
        <strain evidence="5">NRRL 2290</strain>
    </source>
</reference>
<feature type="non-terminal residue" evidence="4">
    <location>
        <position position="95"/>
    </location>
</feature>
<name>A0A0L8LQ87_9ACTN</name>
<dbReference type="AlphaFoldDB" id="A0A0L8LQ87"/>
<sequence length="95" mass="10371">MDHTRTGESGLPIEPVYGPSALEGWDPDQQLGEPGAYPFTRGVYPSMYTGRPWTMRQYAGFGTATESNARYQQLIANGTTGLSVAFDLPTQMGHD</sequence>
<dbReference type="GO" id="GO:0031419">
    <property type="term" value="F:cobalamin binding"/>
    <property type="evidence" value="ECO:0007669"/>
    <property type="project" value="UniProtKB-KW"/>
</dbReference>
<feature type="region of interest" description="Disordered" evidence="2">
    <location>
        <begin position="1"/>
        <end position="29"/>
    </location>
</feature>
<dbReference type="PANTHER" id="PTHR48101">
    <property type="entry name" value="METHYLMALONYL-COA MUTASE, MITOCHONDRIAL-RELATED"/>
    <property type="match status" value="1"/>
</dbReference>
<evidence type="ECO:0000256" key="1">
    <source>
        <dbReference type="ARBA" id="ARBA00011870"/>
    </source>
</evidence>
<feature type="domain" description="Methylmalonyl-CoA mutase alpha/beta chain catalytic" evidence="3">
    <location>
        <begin position="8"/>
        <end position="95"/>
    </location>
</feature>
<dbReference type="PANTHER" id="PTHR48101:SF1">
    <property type="entry name" value="METHYLMALONYL-COA MUTASE, LARGE SUBUNIT"/>
    <property type="match status" value="1"/>
</dbReference>